<evidence type="ECO:0000313" key="2">
    <source>
        <dbReference type="EMBL" id="PGH17998.1"/>
    </source>
</evidence>
<dbReference type="GO" id="GO:0000307">
    <property type="term" value="C:cyclin-dependent protein kinase holoenzyme complex"/>
    <property type="evidence" value="ECO:0007669"/>
    <property type="project" value="TreeGrafter"/>
</dbReference>
<evidence type="ECO:0000313" key="3">
    <source>
        <dbReference type="Proteomes" id="UP000224634"/>
    </source>
</evidence>
<evidence type="ECO:0000256" key="1">
    <source>
        <dbReference type="SAM" id="MobiDB-lite"/>
    </source>
</evidence>
<dbReference type="GO" id="GO:0005634">
    <property type="term" value="C:nucleus"/>
    <property type="evidence" value="ECO:0007669"/>
    <property type="project" value="TreeGrafter"/>
</dbReference>
<dbReference type="PANTHER" id="PTHR15615:SF32">
    <property type="entry name" value="PROTEIN KINASE COMPLEX COMPONENT, PUTATIVE (AFU_ORTHOLOGUE AFUA_2G07660)-RELATED"/>
    <property type="match status" value="1"/>
</dbReference>
<proteinExistence type="predicted"/>
<dbReference type="GO" id="GO:0019901">
    <property type="term" value="F:protein kinase binding"/>
    <property type="evidence" value="ECO:0007669"/>
    <property type="project" value="InterPro"/>
</dbReference>
<accession>A0A2B7YAQ3</accession>
<dbReference type="Pfam" id="PF08613">
    <property type="entry name" value="Cyclin"/>
    <property type="match status" value="1"/>
</dbReference>
<feature type="compositionally biased region" description="Basic and acidic residues" evidence="1">
    <location>
        <begin position="1"/>
        <end position="13"/>
    </location>
</feature>
<dbReference type="InterPro" id="IPR013922">
    <property type="entry name" value="Cyclin_PHO80-like"/>
</dbReference>
<feature type="region of interest" description="Disordered" evidence="1">
    <location>
        <begin position="1"/>
        <end position="39"/>
    </location>
</feature>
<evidence type="ECO:0008006" key="4">
    <source>
        <dbReference type="Google" id="ProtNLM"/>
    </source>
</evidence>
<protein>
    <recommendedName>
        <fullName evidence="4">Cyclin</fullName>
    </recommendedName>
</protein>
<sequence length="246" mass="27800">MNKHEAQQDHDLSSVELPIRRAPVHSETHPKPAGRSQTLYPAHYGDVAQIAPETALKIFCSHMELLAKRTGDIPSANAGSHTQQTEDAARRSSVSSVSECWQETHLEGSDDEYRAMQSKVLIRKFFSKNVPPISLEDYLLRLHRYCPMSTAVYLSASSYIRRLAITENIISVTPRNVHRLVLGAIQVASKMMEDLFYPNLRVAKVGGVTAYELLKLEVNFCFLMNFELRVDADMMFREVCSDTVQL</sequence>
<dbReference type="Proteomes" id="UP000224634">
    <property type="component" value="Unassembled WGS sequence"/>
</dbReference>
<dbReference type="AlphaFoldDB" id="A0A2B7YAQ3"/>
<dbReference type="InterPro" id="IPR036915">
    <property type="entry name" value="Cyclin-like_sf"/>
</dbReference>
<dbReference type="PANTHER" id="PTHR15615">
    <property type="match status" value="1"/>
</dbReference>
<keyword evidence="3" id="KW-1185">Reference proteome</keyword>
<organism evidence="2 3">
    <name type="scientific">Polytolypa hystricis (strain UAMH7299)</name>
    <dbReference type="NCBI Taxonomy" id="1447883"/>
    <lineage>
        <taxon>Eukaryota</taxon>
        <taxon>Fungi</taxon>
        <taxon>Dikarya</taxon>
        <taxon>Ascomycota</taxon>
        <taxon>Pezizomycotina</taxon>
        <taxon>Eurotiomycetes</taxon>
        <taxon>Eurotiomycetidae</taxon>
        <taxon>Onygenales</taxon>
        <taxon>Onygenales incertae sedis</taxon>
        <taxon>Polytolypa</taxon>
    </lineage>
</organism>
<dbReference type="Gene3D" id="1.10.472.10">
    <property type="entry name" value="Cyclin-like"/>
    <property type="match status" value="1"/>
</dbReference>
<reference evidence="2 3" key="1">
    <citation type="submission" date="2017-10" db="EMBL/GenBank/DDBJ databases">
        <title>Comparative genomics in systemic dimorphic fungi from Ajellomycetaceae.</title>
        <authorList>
            <person name="Munoz J.F."/>
            <person name="Mcewen J.G."/>
            <person name="Clay O.K."/>
            <person name="Cuomo C.A."/>
        </authorList>
    </citation>
    <scope>NUCLEOTIDE SEQUENCE [LARGE SCALE GENOMIC DNA]</scope>
    <source>
        <strain evidence="2 3">UAMH7299</strain>
    </source>
</reference>
<feature type="compositionally biased region" description="Polar residues" evidence="1">
    <location>
        <begin position="77"/>
        <end position="86"/>
    </location>
</feature>
<comment type="caution">
    <text evidence="2">The sequence shown here is derived from an EMBL/GenBank/DDBJ whole genome shotgun (WGS) entry which is preliminary data.</text>
</comment>
<dbReference type="CDD" id="cd20558">
    <property type="entry name" value="CYCLIN_ScPCL7-like"/>
    <property type="match status" value="1"/>
</dbReference>
<dbReference type="SUPFAM" id="SSF47954">
    <property type="entry name" value="Cyclin-like"/>
    <property type="match status" value="1"/>
</dbReference>
<feature type="region of interest" description="Disordered" evidence="1">
    <location>
        <begin position="73"/>
        <end position="94"/>
    </location>
</feature>
<dbReference type="OrthoDB" id="5304883at2759"/>
<dbReference type="GO" id="GO:0016538">
    <property type="term" value="F:cyclin-dependent protein serine/threonine kinase regulator activity"/>
    <property type="evidence" value="ECO:0007669"/>
    <property type="project" value="TreeGrafter"/>
</dbReference>
<dbReference type="STRING" id="1447883.A0A2B7YAQ3"/>
<name>A0A2B7YAQ3_POLH7</name>
<gene>
    <name evidence="2" type="ORF">AJ80_04619</name>
</gene>
<dbReference type="EMBL" id="PDNA01000060">
    <property type="protein sequence ID" value="PGH17998.1"/>
    <property type="molecule type" value="Genomic_DNA"/>
</dbReference>